<protein>
    <submittedName>
        <fullName evidence="6">Uncharacterized protein</fullName>
    </submittedName>
</protein>
<evidence type="ECO:0000313" key="6">
    <source>
        <dbReference type="EMBL" id="KAJ8735799.1"/>
    </source>
</evidence>
<dbReference type="InterPro" id="IPR029058">
    <property type="entry name" value="AB_hydrolase_fold"/>
</dbReference>
<dbReference type="SUPFAM" id="SSF53474">
    <property type="entry name" value="alpha/beta-Hydrolases"/>
    <property type="match status" value="1"/>
</dbReference>
<dbReference type="Gene3D" id="3.40.50.1820">
    <property type="entry name" value="alpha/beta hydrolase"/>
    <property type="match status" value="1"/>
</dbReference>
<evidence type="ECO:0000313" key="7">
    <source>
        <dbReference type="Proteomes" id="UP001231518"/>
    </source>
</evidence>
<comment type="caution">
    <text evidence="6">The sequence shown here is derived from an EMBL/GenBank/DDBJ whole genome shotgun (WGS) entry which is preliminary data.</text>
</comment>
<gene>
    <name evidence="6" type="ORF">PYW07_007419</name>
</gene>
<evidence type="ECO:0000256" key="5">
    <source>
        <dbReference type="ARBA" id="ARBA00023180"/>
    </source>
</evidence>
<keyword evidence="7" id="KW-1185">Reference proteome</keyword>
<dbReference type="InterPro" id="IPR008758">
    <property type="entry name" value="Peptidase_S28"/>
</dbReference>
<dbReference type="EMBL" id="JARGEI010000002">
    <property type="protein sequence ID" value="KAJ8735799.1"/>
    <property type="molecule type" value="Genomic_DNA"/>
</dbReference>
<dbReference type="AlphaFoldDB" id="A0AAD7Z0L1"/>
<dbReference type="GO" id="GO:0070008">
    <property type="term" value="F:serine-type exopeptidase activity"/>
    <property type="evidence" value="ECO:0007669"/>
    <property type="project" value="InterPro"/>
</dbReference>
<accession>A0AAD7Z0L1</accession>
<dbReference type="Pfam" id="PF05577">
    <property type="entry name" value="Peptidase_S28"/>
    <property type="match status" value="1"/>
</dbReference>
<proteinExistence type="inferred from homology"/>
<reference evidence="6" key="1">
    <citation type="submission" date="2023-03" db="EMBL/GenBank/DDBJ databases">
        <title>Chromosome-level genomes of two armyworms, Mythimna separata and Mythimna loreyi, provide insights into the biosynthesis and reception of sex pheromones.</title>
        <authorList>
            <person name="Zhao H."/>
        </authorList>
    </citation>
    <scope>NUCLEOTIDE SEQUENCE</scope>
    <source>
        <strain evidence="6">BeijingLab</strain>
        <tissue evidence="6">Pupa</tissue>
    </source>
</reference>
<dbReference type="Proteomes" id="UP001231518">
    <property type="component" value="Chromosome 2"/>
</dbReference>
<keyword evidence="3" id="KW-0732">Signal</keyword>
<evidence type="ECO:0000256" key="4">
    <source>
        <dbReference type="ARBA" id="ARBA00022801"/>
    </source>
</evidence>
<dbReference type="PANTHER" id="PTHR11010">
    <property type="entry name" value="PROTEASE S28 PRO-X CARBOXYPEPTIDASE-RELATED"/>
    <property type="match status" value="1"/>
</dbReference>
<evidence type="ECO:0000256" key="3">
    <source>
        <dbReference type="ARBA" id="ARBA00022729"/>
    </source>
</evidence>
<name>A0AAD7Z0L1_MYTSE</name>
<keyword evidence="5" id="KW-0325">Glycoprotein</keyword>
<evidence type="ECO:0000256" key="2">
    <source>
        <dbReference type="ARBA" id="ARBA00022670"/>
    </source>
</evidence>
<dbReference type="GO" id="GO:0006508">
    <property type="term" value="P:proteolysis"/>
    <property type="evidence" value="ECO:0007669"/>
    <property type="project" value="UniProtKB-KW"/>
</dbReference>
<evidence type="ECO:0000256" key="1">
    <source>
        <dbReference type="ARBA" id="ARBA00011079"/>
    </source>
</evidence>
<organism evidence="6 7">
    <name type="scientific">Mythimna separata</name>
    <name type="common">Oriental armyworm</name>
    <name type="synonym">Pseudaletia separata</name>
    <dbReference type="NCBI Taxonomy" id="271217"/>
    <lineage>
        <taxon>Eukaryota</taxon>
        <taxon>Metazoa</taxon>
        <taxon>Ecdysozoa</taxon>
        <taxon>Arthropoda</taxon>
        <taxon>Hexapoda</taxon>
        <taxon>Insecta</taxon>
        <taxon>Pterygota</taxon>
        <taxon>Neoptera</taxon>
        <taxon>Endopterygota</taxon>
        <taxon>Lepidoptera</taxon>
        <taxon>Glossata</taxon>
        <taxon>Ditrysia</taxon>
        <taxon>Noctuoidea</taxon>
        <taxon>Noctuidae</taxon>
        <taxon>Noctuinae</taxon>
        <taxon>Hadenini</taxon>
        <taxon>Mythimna</taxon>
    </lineage>
</organism>
<dbReference type="PANTHER" id="PTHR11010:SF5">
    <property type="entry name" value="RE36938P-RELATED"/>
    <property type="match status" value="1"/>
</dbReference>
<sequence>MRYFERLDFWKAKGPIYLFINGEGAASEVFLQTGILYELAKETKGAMYLSEHRYYGKSKPFDKLTTENLTYLSSRQALADIAKLLEDIKMSPEYNESKVVVVGGSYAGNLAAWLRLLYPELVDAAIASSAPVLAMKDFYEYLENVADDFEQHGTPGCYNRITEVFNRYEKLFKTDEGISQLKEEEEICDSTDMSKSENMQLFFLDKTSAFMYEAQYGDPKSIKNFCEDFVETSHVKSSKDDDLDLWSKSNHCYNYEFDEMVEAMRDIDWATSWTYQTCTEFGYFQTGSSNSQPFTKNIHADLFYSLCTKSYGKEFDEKRVDEGIARSNDMYGGLKPNVTNVVFVNGDLDPYHRLGVLEDVSYNAPAKIIPLSSHCRDLFSDRKKDPEELKEARKYIKYLIKKWIGAGEYKKP</sequence>
<keyword evidence="4" id="KW-0378">Hydrolase</keyword>
<dbReference type="InterPro" id="IPR042269">
    <property type="entry name" value="Ser_carbopepase_S28_SKS"/>
</dbReference>
<comment type="similarity">
    <text evidence="1">Belongs to the peptidase S28 family.</text>
</comment>
<keyword evidence="2" id="KW-0645">Protease</keyword>
<dbReference type="GO" id="GO:0008239">
    <property type="term" value="F:dipeptidyl-peptidase activity"/>
    <property type="evidence" value="ECO:0007669"/>
    <property type="project" value="TreeGrafter"/>
</dbReference>
<dbReference type="Gene3D" id="1.20.120.980">
    <property type="entry name" value="Serine carboxypeptidase S28, SKS domain"/>
    <property type="match status" value="1"/>
</dbReference>